<name>A0A8E2J8U1_9PEZI</name>
<keyword evidence="1" id="KW-0732">Signal</keyword>
<sequence length="98" mass="10780">YFGDITYYIPDGGKGACGWNIQNSDMQIALARGMMGEQSNGNPWCNKKIKILHDGIIHNTIIGDKCMGCDGESIDLTPALWAVVAPDVDGRAHNVEWW</sequence>
<dbReference type="AlphaFoldDB" id="A0A8E2J8U1"/>
<dbReference type="OrthoDB" id="623670at2759"/>
<keyword evidence="3" id="KW-1185">Reference proteome</keyword>
<feature type="non-terminal residue" evidence="2">
    <location>
        <position position="1"/>
    </location>
</feature>
<dbReference type="InterPro" id="IPR036908">
    <property type="entry name" value="RlpA-like_sf"/>
</dbReference>
<organism evidence="2 3">
    <name type="scientific">Lepidopterella palustris CBS 459.81</name>
    <dbReference type="NCBI Taxonomy" id="1314670"/>
    <lineage>
        <taxon>Eukaryota</taxon>
        <taxon>Fungi</taxon>
        <taxon>Dikarya</taxon>
        <taxon>Ascomycota</taxon>
        <taxon>Pezizomycotina</taxon>
        <taxon>Dothideomycetes</taxon>
        <taxon>Pleosporomycetidae</taxon>
        <taxon>Mytilinidiales</taxon>
        <taxon>Argynnaceae</taxon>
        <taxon>Lepidopterella</taxon>
    </lineage>
</organism>
<feature type="non-terminal residue" evidence="2">
    <location>
        <position position="98"/>
    </location>
</feature>
<evidence type="ECO:0008006" key="4">
    <source>
        <dbReference type="Google" id="ProtNLM"/>
    </source>
</evidence>
<dbReference type="EMBL" id="KV745703">
    <property type="protein sequence ID" value="OCK73623.1"/>
    <property type="molecule type" value="Genomic_DNA"/>
</dbReference>
<dbReference type="Proteomes" id="UP000250266">
    <property type="component" value="Unassembled WGS sequence"/>
</dbReference>
<proteinExistence type="predicted"/>
<accession>A0A8E2J8U1</accession>
<dbReference type="PANTHER" id="PTHR31836:SF28">
    <property type="entry name" value="SRCR DOMAIN-CONTAINING PROTEIN-RELATED"/>
    <property type="match status" value="1"/>
</dbReference>
<dbReference type="PANTHER" id="PTHR31836">
    <property type="match status" value="1"/>
</dbReference>
<dbReference type="Gene3D" id="2.40.40.10">
    <property type="entry name" value="RlpA-like domain"/>
    <property type="match status" value="1"/>
</dbReference>
<protein>
    <recommendedName>
        <fullName evidence="4">RlpA-like protein double-psi beta-barrel domain-containing protein</fullName>
    </recommendedName>
</protein>
<dbReference type="InterPro" id="IPR051477">
    <property type="entry name" value="Expansin_CellWall"/>
</dbReference>
<reference evidence="2 3" key="1">
    <citation type="journal article" date="2016" name="Nat. Commun.">
        <title>Ectomycorrhizal ecology is imprinted in the genome of the dominant symbiotic fungus Cenococcum geophilum.</title>
        <authorList>
            <consortium name="DOE Joint Genome Institute"/>
            <person name="Peter M."/>
            <person name="Kohler A."/>
            <person name="Ohm R.A."/>
            <person name="Kuo A."/>
            <person name="Krutzmann J."/>
            <person name="Morin E."/>
            <person name="Arend M."/>
            <person name="Barry K.W."/>
            <person name="Binder M."/>
            <person name="Choi C."/>
            <person name="Clum A."/>
            <person name="Copeland A."/>
            <person name="Grisel N."/>
            <person name="Haridas S."/>
            <person name="Kipfer T."/>
            <person name="LaButti K."/>
            <person name="Lindquist E."/>
            <person name="Lipzen A."/>
            <person name="Maire R."/>
            <person name="Meier B."/>
            <person name="Mihaltcheva S."/>
            <person name="Molinier V."/>
            <person name="Murat C."/>
            <person name="Poggeler S."/>
            <person name="Quandt C.A."/>
            <person name="Sperisen C."/>
            <person name="Tritt A."/>
            <person name="Tisserant E."/>
            <person name="Crous P.W."/>
            <person name="Henrissat B."/>
            <person name="Nehls U."/>
            <person name="Egli S."/>
            <person name="Spatafora J.W."/>
            <person name="Grigoriev I.V."/>
            <person name="Martin F.M."/>
        </authorList>
    </citation>
    <scope>NUCLEOTIDE SEQUENCE [LARGE SCALE GENOMIC DNA]</scope>
    <source>
        <strain evidence="2 3">CBS 459.81</strain>
    </source>
</reference>
<evidence type="ECO:0000313" key="2">
    <source>
        <dbReference type="EMBL" id="OCK73623.1"/>
    </source>
</evidence>
<evidence type="ECO:0000256" key="1">
    <source>
        <dbReference type="ARBA" id="ARBA00022729"/>
    </source>
</evidence>
<evidence type="ECO:0000313" key="3">
    <source>
        <dbReference type="Proteomes" id="UP000250266"/>
    </source>
</evidence>
<dbReference type="SUPFAM" id="SSF50685">
    <property type="entry name" value="Barwin-like endoglucanases"/>
    <property type="match status" value="1"/>
</dbReference>
<dbReference type="CDD" id="cd22191">
    <property type="entry name" value="DPBB_RlpA_EXP_N-like"/>
    <property type="match status" value="1"/>
</dbReference>
<gene>
    <name evidence="2" type="ORF">K432DRAFT_254451</name>
</gene>